<proteinExistence type="predicted"/>
<dbReference type="SMART" id="SM01252">
    <property type="entry name" value="KilA-N"/>
    <property type="match status" value="1"/>
</dbReference>
<gene>
    <name evidence="6" type="ORF">GMORB2_0627</name>
</gene>
<dbReference type="SUPFAM" id="SSF54616">
    <property type="entry name" value="DNA-binding domain of Mlu1-box binding protein MBP1"/>
    <property type="match status" value="1"/>
</dbReference>
<comment type="subcellular location">
    <subcellularLocation>
        <location evidence="1">Nucleus</location>
    </subcellularLocation>
</comment>
<name>A0A9P5D8K6_9HYPO</name>
<feature type="compositionally biased region" description="Low complexity" evidence="4">
    <location>
        <begin position="216"/>
        <end position="233"/>
    </location>
</feature>
<dbReference type="InterPro" id="IPR036887">
    <property type="entry name" value="HTH_APSES_sf"/>
</dbReference>
<dbReference type="GO" id="GO:0003677">
    <property type="term" value="F:DNA binding"/>
    <property type="evidence" value="ECO:0007669"/>
    <property type="project" value="InterPro"/>
</dbReference>
<evidence type="ECO:0000313" key="7">
    <source>
        <dbReference type="Proteomes" id="UP000749293"/>
    </source>
</evidence>
<dbReference type="InterPro" id="IPR018004">
    <property type="entry name" value="KilA/APSES_HTH"/>
</dbReference>
<evidence type="ECO:0000256" key="1">
    <source>
        <dbReference type="ARBA" id="ARBA00004123"/>
    </source>
</evidence>
<dbReference type="PANTHER" id="PTHR38044:SF1">
    <property type="entry name" value="BOUQUET FORMATION PROTEIN 4"/>
    <property type="match status" value="1"/>
</dbReference>
<dbReference type="AlphaFoldDB" id="A0A9P5D8K6"/>
<dbReference type="GeneID" id="55966857"/>
<evidence type="ECO:0000259" key="5">
    <source>
        <dbReference type="PROSITE" id="PS51299"/>
    </source>
</evidence>
<dbReference type="GO" id="GO:0030435">
    <property type="term" value="P:sporulation resulting in formation of a cellular spore"/>
    <property type="evidence" value="ECO:0007669"/>
    <property type="project" value="UniProtKB-KW"/>
</dbReference>
<dbReference type="GO" id="GO:1990862">
    <property type="term" value="C:nuclear membrane complex Bqt3-Bqt4"/>
    <property type="evidence" value="ECO:0007669"/>
    <property type="project" value="InterPro"/>
</dbReference>
<dbReference type="OrthoDB" id="5346159at2759"/>
<sequence length="459" mass="48973">MAPVTTRPLPAKTNPLMVEGKQDCMQRPVTVTRKRTKLTSKMVNTSGDEGEASNLGAVFDYAHLRAPLPKGIVSGIFKSSPNSYFLMRRSFDGYVSATGMFKATFPYAETYEEEAERRYIKSLPTTSREETAGNIWIPADQALALAEEYNITTWIRALLDNAPIHSTSANADASPAPKIAAPPRFEPSSAKAGAAAAAVASTTLAPPTPSRRSRRSVSPAKSTSSTSKRAAASPRKRTVTKTAKAAAAVGKEQQANGDSADGVVMRSTEFDPQVALERKSGDKPSDQVNEEAKFQNGDAEARQNATTELEVPAVPSAGQPPSAEEIAKMIDSAKSMVKDQRKQQAEAEAETEAEAATASPAVGTPNGKTAEGTKKASSAKKSKRKAADISLGDKETDRKDGGAAAQIREEEEEDQQQQQQQQPRAKKAKTDVEVRKSKVRSRALLGIGATVAVGRDDKL</sequence>
<dbReference type="GO" id="GO:0044820">
    <property type="term" value="P:mitotic telomere tethering at nuclear periphery"/>
    <property type="evidence" value="ECO:0007669"/>
    <property type="project" value="TreeGrafter"/>
</dbReference>
<feature type="compositionally biased region" description="Low complexity" evidence="4">
    <location>
        <begin position="240"/>
        <end position="249"/>
    </location>
</feature>
<reference evidence="6" key="1">
    <citation type="submission" date="2020-03" db="EMBL/GenBank/DDBJ databases">
        <title>Site-based positive gene gene selection in Geosmithia morbida across the United States reveals a broad range of putative effectors and factors for local host and environmental adapation.</title>
        <authorList>
            <person name="Onufrak A."/>
            <person name="Murdoch R.W."/>
            <person name="Gazis R."/>
            <person name="Huff M."/>
            <person name="Staton M."/>
            <person name="Klingeman W."/>
            <person name="Hadziabdic D."/>
        </authorList>
    </citation>
    <scope>NUCLEOTIDE SEQUENCE</scope>
    <source>
        <strain evidence="6">1262</strain>
    </source>
</reference>
<comment type="caution">
    <text evidence="6">The sequence shown here is derived from an EMBL/GenBank/DDBJ whole genome shotgun (WGS) entry which is preliminary data.</text>
</comment>
<feature type="compositionally biased region" description="Low complexity" evidence="4">
    <location>
        <begin position="187"/>
        <end position="205"/>
    </location>
</feature>
<evidence type="ECO:0000256" key="2">
    <source>
        <dbReference type="ARBA" id="ARBA00022969"/>
    </source>
</evidence>
<feature type="domain" description="HTH APSES-type" evidence="5">
    <location>
        <begin position="63"/>
        <end position="171"/>
    </location>
</feature>
<evidence type="ECO:0000256" key="3">
    <source>
        <dbReference type="ARBA" id="ARBA00023321"/>
    </source>
</evidence>
<evidence type="ECO:0000256" key="4">
    <source>
        <dbReference type="SAM" id="MobiDB-lite"/>
    </source>
</evidence>
<dbReference type="PROSITE" id="PS51299">
    <property type="entry name" value="HTH_APSES"/>
    <property type="match status" value="1"/>
</dbReference>
<dbReference type="Proteomes" id="UP000749293">
    <property type="component" value="Unassembled WGS sequence"/>
</dbReference>
<keyword evidence="3" id="KW-0183">Conidiation</keyword>
<dbReference type="EMBL" id="JAANYQ010000001">
    <property type="protein sequence ID" value="KAF4126890.1"/>
    <property type="molecule type" value="Genomic_DNA"/>
</dbReference>
<dbReference type="InterPro" id="IPR037548">
    <property type="entry name" value="Bqt4"/>
</dbReference>
<protein>
    <submittedName>
        <fullName evidence="6">APSES transcription factor</fullName>
    </submittedName>
</protein>
<dbReference type="PANTHER" id="PTHR38044">
    <property type="entry name" value="BOUQUET FORMATION PROTEIN 4"/>
    <property type="match status" value="1"/>
</dbReference>
<keyword evidence="2" id="KW-0749">Sporulation</keyword>
<feature type="compositionally biased region" description="Basic and acidic residues" evidence="4">
    <location>
        <begin position="336"/>
        <end position="345"/>
    </location>
</feature>
<keyword evidence="7" id="KW-1185">Reference proteome</keyword>
<dbReference type="GO" id="GO:0048315">
    <property type="term" value="P:conidium formation"/>
    <property type="evidence" value="ECO:0007669"/>
    <property type="project" value="UniProtKB-KW"/>
</dbReference>
<dbReference type="GO" id="GO:0070197">
    <property type="term" value="P:meiotic attachment of telomere to nuclear envelope"/>
    <property type="evidence" value="ECO:0007669"/>
    <property type="project" value="InterPro"/>
</dbReference>
<dbReference type="RefSeq" id="XP_035325542.1">
    <property type="nucleotide sequence ID" value="XM_035462612.1"/>
</dbReference>
<accession>A0A9P5D8K6</accession>
<dbReference type="Gene3D" id="3.10.260.10">
    <property type="entry name" value="Transcription regulator HTH, APSES-type DNA-binding domain"/>
    <property type="match status" value="1"/>
</dbReference>
<evidence type="ECO:0000313" key="6">
    <source>
        <dbReference type="EMBL" id="KAF4126890.1"/>
    </source>
</evidence>
<dbReference type="InterPro" id="IPR003163">
    <property type="entry name" value="Tscrpt_reg_HTH_APSES-type"/>
</dbReference>
<feature type="compositionally biased region" description="Basic and acidic residues" evidence="4">
    <location>
        <begin position="385"/>
        <end position="401"/>
    </location>
</feature>
<feature type="region of interest" description="Disordered" evidence="4">
    <location>
        <begin position="168"/>
        <end position="437"/>
    </location>
</feature>
<organism evidence="6 7">
    <name type="scientific">Geosmithia morbida</name>
    <dbReference type="NCBI Taxonomy" id="1094350"/>
    <lineage>
        <taxon>Eukaryota</taxon>
        <taxon>Fungi</taxon>
        <taxon>Dikarya</taxon>
        <taxon>Ascomycota</taxon>
        <taxon>Pezizomycotina</taxon>
        <taxon>Sordariomycetes</taxon>
        <taxon>Hypocreomycetidae</taxon>
        <taxon>Hypocreales</taxon>
        <taxon>Bionectriaceae</taxon>
        <taxon>Geosmithia</taxon>
    </lineage>
</organism>
<feature type="compositionally biased region" description="Basic and acidic residues" evidence="4">
    <location>
        <begin position="276"/>
        <end position="293"/>
    </location>
</feature>